<dbReference type="GeneID" id="75142155"/>
<evidence type="ECO:0000313" key="1">
    <source>
        <dbReference type="EMBL" id="UWM44737.1"/>
    </source>
</evidence>
<keyword evidence="2" id="KW-1185">Reference proteome</keyword>
<dbReference type="RefSeq" id="WP_155412596.1">
    <property type="nucleotide sequence ID" value="NZ_CABHWQ010000021.1"/>
</dbReference>
<organism evidence="1 2">
    <name type="scientific">Yersinia alsatica</name>
    <dbReference type="NCBI Taxonomy" id="2890317"/>
    <lineage>
        <taxon>Bacteria</taxon>
        <taxon>Pseudomonadati</taxon>
        <taxon>Pseudomonadota</taxon>
        <taxon>Gammaproteobacteria</taxon>
        <taxon>Enterobacterales</taxon>
        <taxon>Yersiniaceae</taxon>
        <taxon>Yersinia</taxon>
    </lineage>
</organism>
<dbReference type="EMBL" id="CP104006">
    <property type="protein sequence ID" value="UWM44737.1"/>
    <property type="molecule type" value="Genomic_DNA"/>
</dbReference>
<proteinExistence type="predicted"/>
<gene>
    <name evidence="1" type="ORF">N0H69_19110</name>
</gene>
<sequence>MVYFSAEAAELYHAVRRFTPVLDKDRPLDEDIIRLSNAIISDELPLPEIVLN</sequence>
<evidence type="ECO:0000313" key="2">
    <source>
        <dbReference type="Proteomes" id="UP001057860"/>
    </source>
</evidence>
<accession>A0ABY5UMP6</accession>
<protein>
    <submittedName>
        <fullName evidence="1">Uncharacterized protein</fullName>
    </submittedName>
</protein>
<dbReference type="Proteomes" id="UP001057860">
    <property type="component" value="Chromosome"/>
</dbReference>
<name>A0ABY5UMP6_9GAMM</name>
<reference evidence="1" key="1">
    <citation type="submission" date="2022-08" db="EMBL/GenBank/DDBJ databases">
        <authorList>
            <person name="Bogun A."/>
            <person name="Kislichkina A."/>
            <person name="Solomentsev V."/>
            <person name="Skryabin Y."/>
            <person name="Sizova A."/>
            <person name="Platonov M."/>
            <person name="Dentovskaya S."/>
        </authorList>
    </citation>
    <scope>NUCLEOTIDE SEQUENCE</scope>
    <source>
        <strain evidence="1">SCPM-O-B-7604</strain>
    </source>
</reference>